<dbReference type="EMBL" id="JAHHGZ010000043">
    <property type="protein sequence ID" value="MBW4671324.1"/>
    <property type="molecule type" value="Genomic_DNA"/>
</dbReference>
<dbReference type="Pfam" id="PF05016">
    <property type="entry name" value="ParE_toxin"/>
    <property type="match status" value="1"/>
</dbReference>
<sequence length="122" mass="14034">MLTGDKPVKVVLSELFLKDIKDLAKSYRSVRKDILPLINRLSDGEIIGDRLKGFDYEVYKVRVKNSDNQKGASGGYRVIYYAKTTDFIVLSNIYSKSDYENIDDSLIEKSLQQYLENLENNL</sequence>
<proteinExistence type="predicted"/>
<accession>A0A951UVN1</accession>
<organism evidence="1 2">
    <name type="scientific">Cyanomargarita calcarea GSE-NOS-MK-12-04C</name>
    <dbReference type="NCBI Taxonomy" id="2839659"/>
    <lineage>
        <taxon>Bacteria</taxon>
        <taxon>Bacillati</taxon>
        <taxon>Cyanobacteriota</taxon>
        <taxon>Cyanophyceae</taxon>
        <taxon>Nostocales</taxon>
        <taxon>Cyanomargaritaceae</taxon>
        <taxon>Cyanomargarita</taxon>
    </lineage>
</organism>
<name>A0A951UVN1_9CYAN</name>
<dbReference type="AlphaFoldDB" id="A0A951UVN1"/>
<dbReference type="Proteomes" id="UP000729701">
    <property type="component" value="Unassembled WGS sequence"/>
</dbReference>
<comment type="caution">
    <text evidence="1">The sequence shown here is derived from an EMBL/GenBank/DDBJ whole genome shotgun (WGS) entry which is preliminary data.</text>
</comment>
<protein>
    <submittedName>
        <fullName evidence="1">Type II toxin-antitoxin system RelE/ParE family toxin</fullName>
    </submittedName>
</protein>
<evidence type="ECO:0000313" key="2">
    <source>
        <dbReference type="Proteomes" id="UP000729701"/>
    </source>
</evidence>
<gene>
    <name evidence="1" type="ORF">KME60_28855</name>
</gene>
<reference evidence="1" key="1">
    <citation type="submission" date="2021-05" db="EMBL/GenBank/DDBJ databases">
        <authorList>
            <person name="Pietrasiak N."/>
            <person name="Ward R."/>
            <person name="Stajich J.E."/>
            <person name="Kurbessoian T."/>
        </authorList>
    </citation>
    <scope>NUCLEOTIDE SEQUENCE</scope>
    <source>
        <strain evidence="1">GSE-NOS-MK-12-04C</strain>
    </source>
</reference>
<dbReference type="InterPro" id="IPR007712">
    <property type="entry name" value="RelE/ParE_toxin"/>
</dbReference>
<evidence type="ECO:0000313" key="1">
    <source>
        <dbReference type="EMBL" id="MBW4671324.1"/>
    </source>
</evidence>
<reference evidence="1" key="2">
    <citation type="journal article" date="2022" name="Microbiol. Resour. Announc.">
        <title>Metagenome Sequencing to Explore Phylogenomics of Terrestrial Cyanobacteria.</title>
        <authorList>
            <person name="Ward R.D."/>
            <person name="Stajich J.E."/>
            <person name="Johansen J.R."/>
            <person name="Huntemann M."/>
            <person name="Clum A."/>
            <person name="Foster B."/>
            <person name="Foster B."/>
            <person name="Roux S."/>
            <person name="Palaniappan K."/>
            <person name="Varghese N."/>
            <person name="Mukherjee S."/>
            <person name="Reddy T.B.K."/>
            <person name="Daum C."/>
            <person name="Copeland A."/>
            <person name="Chen I.A."/>
            <person name="Ivanova N.N."/>
            <person name="Kyrpides N.C."/>
            <person name="Shapiro N."/>
            <person name="Eloe-Fadrosh E.A."/>
            <person name="Pietrasiak N."/>
        </authorList>
    </citation>
    <scope>NUCLEOTIDE SEQUENCE</scope>
    <source>
        <strain evidence="1">GSE-NOS-MK-12-04C</strain>
    </source>
</reference>